<reference evidence="3 4" key="2">
    <citation type="journal article" date="2012" name="BMC Genomics">
        <title>A comparative genomics perspective on the genetic content of the alkaliphilic haloarchaeon Natrialba magadii ATCC 43099T.</title>
        <authorList>
            <person name="Siddaramappa S."/>
            <person name="Challacombe J.F."/>
            <person name="Decastro R.E."/>
            <person name="Pfeiffer F."/>
            <person name="Sastre D.E."/>
            <person name="Gimenez M.I."/>
            <person name="Paggi R.A."/>
            <person name="Detter J.C."/>
            <person name="Davenport K.W."/>
            <person name="Goodwin L.A."/>
            <person name="Kyrpides N."/>
            <person name="Tapia R."/>
            <person name="Pitluck S."/>
            <person name="Lucas S."/>
            <person name="Woyke T."/>
            <person name="Maupin-Furlow J.A."/>
        </authorList>
    </citation>
    <scope>NUCLEOTIDE SEQUENCE [LARGE SCALE GENOMIC DNA]</scope>
    <source>
        <strain evidence="4">ATCC 43099 / DSM 3394 / CCM 3739 / CIP 104546 / IAM 13178 / JCM 8861 / NBRC 102185 / NCIMB 2190 / MS3</strain>
    </source>
</reference>
<evidence type="ECO:0000259" key="2">
    <source>
        <dbReference type="Pfam" id="PF00149"/>
    </source>
</evidence>
<sequence length="319" mass="33549">MPAPRSGSGSCSDLGSTPTPSTGPRVEPVPGEPAAIATLDLESGDTSDSPQAPERALLIADYHAGYEAGLRYERGVDVPSNAAERRERLFSLIERTNPDHLVVLGDLMHSIGDPGGAERGELEYLFESDPLRSLDVTVVKGNHDGAIETWLDADVNGSAAAEPASASAPPPSPTSLTITPGDGIALGDGSVGVCHGHTWPSLAVLESDVLCLGHEHPCVRVEDEVGGSRVERVWLRGQANPTVFREHPGLDRDALPAWVMDDDVEPPKVVVVPAFNELVGGTWVNVTGQSFLSPFLPDGVCGGEAYLLDGTRLGPYESV</sequence>
<evidence type="ECO:0000313" key="4">
    <source>
        <dbReference type="Proteomes" id="UP000001879"/>
    </source>
</evidence>
<dbReference type="STRING" id="547559.Nmag_3084"/>
<dbReference type="PANTHER" id="PTHR39323:SF1">
    <property type="entry name" value="BLR1149 PROTEIN"/>
    <property type="match status" value="1"/>
</dbReference>
<dbReference type="PaxDb" id="547559-Nmag_3084"/>
<protein>
    <submittedName>
        <fullName evidence="3">Rpa-associated phosphoesterase</fullName>
        <ecNumber evidence="3">3.1.-.-</ecNumber>
    </submittedName>
</protein>
<evidence type="ECO:0000313" key="3">
    <source>
        <dbReference type="EMBL" id="ADD06636.1"/>
    </source>
</evidence>
<accession>D3SR80</accession>
<keyword evidence="3" id="KW-0378">Hydrolase</keyword>
<dbReference type="HOGENOM" id="CLU_075478_0_0_2"/>
<dbReference type="PANTHER" id="PTHR39323">
    <property type="entry name" value="BLR1149 PROTEIN"/>
    <property type="match status" value="1"/>
</dbReference>
<proteinExistence type="predicted"/>
<dbReference type="EC" id="3.1.-.-" evidence="3"/>
<dbReference type="SUPFAM" id="SSF56300">
    <property type="entry name" value="Metallo-dependent phosphatases"/>
    <property type="match status" value="1"/>
</dbReference>
<dbReference type="GeneID" id="8825944"/>
<name>D3SR80_NATMM</name>
<gene>
    <name evidence="3" type="primary">rpe</name>
    <name evidence="3" type="ordered locus">Nmag_3084</name>
</gene>
<evidence type="ECO:0000256" key="1">
    <source>
        <dbReference type="SAM" id="MobiDB-lite"/>
    </source>
</evidence>
<dbReference type="AlphaFoldDB" id="D3SR80"/>
<dbReference type="EMBL" id="CP001932">
    <property type="protein sequence ID" value="ADD06636.1"/>
    <property type="molecule type" value="Genomic_DNA"/>
</dbReference>
<dbReference type="RefSeq" id="WP_012996779.1">
    <property type="nucleotide sequence ID" value="NC_013922.1"/>
</dbReference>
<dbReference type="KEGG" id="nmg:Nmag_3084"/>
<dbReference type="InterPro" id="IPR004843">
    <property type="entry name" value="Calcineurin-like_PHP"/>
</dbReference>
<dbReference type="Proteomes" id="UP000001879">
    <property type="component" value="Chromosome"/>
</dbReference>
<feature type="domain" description="Calcineurin-like phosphoesterase" evidence="2">
    <location>
        <begin position="56"/>
        <end position="198"/>
    </location>
</feature>
<feature type="region of interest" description="Disordered" evidence="1">
    <location>
        <begin position="1"/>
        <end position="33"/>
    </location>
</feature>
<dbReference type="Pfam" id="PF00149">
    <property type="entry name" value="Metallophos"/>
    <property type="match status" value="1"/>
</dbReference>
<dbReference type="OrthoDB" id="10013at2157"/>
<dbReference type="CDD" id="cd07391">
    <property type="entry name" value="MPP_PF1019"/>
    <property type="match status" value="1"/>
</dbReference>
<feature type="compositionally biased region" description="Polar residues" evidence="1">
    <location>
        <begin position="7"/>
        <end position="22"/>
    </location>
</feature>
<reference evidence="4" key="1">
    <citation type="submission" date="2010-02" db="EMBL/GenBank/DDBJ databases">
        <title>Complete sequence of chromosome of Natrialba magadii ATCC 43099.</title>
        <authorList>
            <consortium name="US DOE Joint Genome Institute"/>
            <person name="Lucas S."/>
            <person name="Copeland A."/>
            <person name="Lapidus A."/>
            <person name="Cheng J.-F."/>
            <person name="Bruce D."/>
            <person name="Goodwin L."/>
            <person name="Pitluck S."/>
            <person name="Davenport K."/>
            <person name="Saunders E."/>
            <person name="Detter J.C."/>
            <person name="Han C."/>
            <person name="Tapia R."/>
            <person name="Land M."/>
            <person name="Hauser L."/>
            <person name="Kyrpides N."/>
            <person name="Mikhailova N."/>
            <person name="De Castro R.E."/>
            <person name="Maupin-Furlow J.A."/>
            <person name="Woyke T."/>
        </authorList>
    </citation>
    <scope>NUCLEOTIDE SEQUENCE [LARGE SCALE GENOMIC DNA]</scope>
    <source>
        <strain evidence="4">ATCC 43099 / DSM 3394 / CCM 3739 / CIP 104546 / IAM 13178 / JCM 8861 / NBRC 102185 / NCIMB 2190 / MS3</strain>
    </source>
</reference>
<dbReference type="GO" id="GO:0016787">
    <property type="term" value="F:hydrolase activity"/>
    <property type="evidence" value="ECO:0007669"/>
    <property type="project" value="UniProtKB-KW"/>
</dbReference>
<dbReference type="eggNOG" id="arCOG01150">
    <property type="taxonomic scope" value="Archaea"/>
</dbReference>
<dbReference type="Gene3D" id="3.60.21.10">
    <property type="match status" value="1"/>
</dbReference>
<dbReference type="InterPro" id="IPR029052">
    <property type="entry name" value="Metallo-depent_PP-like"/>
</dbReference>
<keyword evidence="4" id="KW-1185">Reference proteome</keyword>
<organism evidence="3 4">
    <name type="scientific">Natrialba magadii (strain ATCC 43099 / DSM 3394 / CCM 3739 / CIP 104546 / IAM 13178 / JCM 8861 / NBRC 102185 / NCIMB 2190 / MS3)</name>
    <name type="common">Natronobacterium magadii</name>
    <dbReference type="NCBI Taxonomy" id="547559"/>
    <lineage>
        <taxon>Archaea</taxon>
        <taxon>Methanobacteriati</taxon>
        <taxon>Methanobacteriota</taxon>
        <taxon>Stenosarchaea group</taxon>
        <taxon>Halobacteria</taxon>
        <taxon>Halobacteriales</taxon>
        <taxon>Natrialbaceae</taxon>
        <taxon>Natrialba</taxon>
    </lineage>
</organism>